<sequence>MAEPSPGGGAEPSSPAPAEPAPDKAPAEKAPAESAPAGDKGDSAPEQQPADQQSAEKQPAEDKPAEQQPADEKPAESTEKQPEKTPGGQKTDESQENDGEFGARVRAESPLPDSDTEGMRAIARDLRTTGTRGQEAVDEATRVTKDTGENFRGQPGEELGSRLAAETENARKTGEDMTKLADDVDHAANTVDTVTQQRKDDIAQGGPIYELAGLSDPIEAGATQDRMVHDAVNRGQQVTQQGAQNMQGIGDWFTGQTEQGPVTTPSKVEIKTKVPDSENKLPAYRRPGDEASHQGKEQMHKGWGLGGKAEDPTRPGVARKGDHYTPLRSKNYISPAIGGSTAVTRDYSSVADAVGKVDTGLQNLELAGKDVPVQFKGSASGWASTGLPTDSLYSESGGTATEKGARFDEKRAWGAGGTAAGRLDVGAVTASLGADAMAGAEVKGRLDLGATGKYVGAEAGGFAGARAGLSGSADIGGIGAGAKAEVRAGLGAEAGFSIGQKDGKWVIGGKAGLTLGVGAKVEGSIVIDPAKVGQTLSDTGKAFGDWVGGMFGGQSAPAGLPAGAI</sequence>
<dbReference type="EMBL" id="JACCFK010000001">
    <property type="protein sequence ID" value="NYI89852.1"/>
    <property type="molecule type" value="Genomic_DNA"/>
</dbReference>
<evidence type="ECO:0000256" key="1">
    <source>
        <dbReference type="SAM" id="MobiDB-lite"/>
    </source>
</evidence>
<dbReference type="Pfam" id="PF25547">
    <property type="entry name" value="WXG100_2"/>
    <property type="match status" value="1"/>
</dbReference>
<feature type="region of interest" description="Disordered" evidence="1">
    <location>
        <begin position="273"/>
        <end position="324"/>
    </location>
</feature>
<dbReference type="Proteomes" id="UP000549616">
    <property type="component" value="Unassembled WGS sequence"/>
</dbReference>
<reference evidence="3 4" key="1">
    <citation type="submission" date="2020-07" db="EMBL/GenBank/DDBJ databases">
        <title>Sequencing the genomes of 1000 actinobacteria strains.</title>
        <authorList>
            <person name="Klenk H.-P."/>
        </authorList>
    </citation>
    <scope>NUCLEOTIDE SEQUENCE [LARGE SCALE GENOMIC DNA]</scope>
    <source>
        <strain evidence="3 4">DSM 104006</strain>
    </source>
</reference>
<dbReference type="InterPro" id="IPR057746">
    <property type="entry name" value="CpnT-like_N"/>
</dbReference>
<feature type="compositionally biased region" description="Basic and acidic residues" evidence="1">
    <location>
        <begin position="139"/>
        <end position="149"/>
    </location>
</feature>
<feature type="compositionally biased region" description="Basic and acidic residues" evidence="1">
    <location>
        <begin position="21"/>
        <end position="31"/>
    </location>
</feature>
<evidence type="ECO:0000259" key="2">
    <source>
        <dbReference type="Pfam" id="PF25547"/>
    </source>
</evidence>
<evidence type="ECO:0000313" key="4">
    <source>
        <dbReference type="Proteomes" id="UP000549616"/>
    </source>
</evidence>
<dbReference type="RefSeq" id="WP_179773943.1">
    <property type="nucleotide sequence ID" value="NZ_JACCFK010000001.1"/>
</dbReference>
<gene>
    <name evidence="3" type="ORF">HNR02_003175</name>
</gene>
<feature type="domain" description="Outer membrane channel protein CpnT-like N-terminal" evidence="2">
    <location>
        <begin position="109"/>
        <end position="226"/>
    </location>
</feature>
<feature type="compositionally biased region" description="Basic and acidic residues" evidence="1">
    <location>
        <begin position="286"/>
        <end position="300"/>
    </location>
</feature>
<feature type="compositionally biased region" description="Basic and acidic residues" evidence="1">
    <location>
        <begin position="308"/>
        <end position="324"/>
    </location>
</feature>
<accession>A0A853B4W9</accession>
<proteinExistence type="predicted"/>
<protein>
    <recommendedName>
        <fullName evidence="2">Outer membrane channel protein CpnT-like N-terminal domain-containing protein</fullName>
    </recommendedName>
</protein>
<feature type="region of interest" description="Disordered" evidence="1">
    <location>
        <begin position="1"/>
        <end position="178"/>
    </location>
</feature>
<comment type="caution">
    <text evidence="3">The sequence shown here is derived from an EMBL/GenBank/DDBJ whole genome shotgun (WGS) entry which is preliminary data.</text>
</comment>
<feature type="compositionally biased region" description="Polar residues" evidence="1">
    <location>
        <begin position="45"/>
        <end position="56"/>
    </location>
</feature>
<feature type="compositionally biased region" description="Gly residues" evidence="1">
    <location>
        <begin position="1"/>
        <end position="10"/>
    </location>
</feature>
<evidence type="ECO:0000313" key="3">
    <source>
        <dbReference type="EMBL" id="NYI89852.1"/>
    </source>
</evidence>
<feature type="compositionally biased region" description="Basic and acidic residues" evidence="1">
    <location>
        <begin position="58"/>
        <end position="83"/>
    </location>
</feature>
<dbReference type="AlphaFoldDB" id="A0A853B4W9"/>
<feature type="compositionally biased region" description="Basic and acidic residues" evidence="1">
    <location>
        <begin position="168"/>
        <end position="178"/>
    </location>
</feature>
<keyword evidence="4" id="KW-1185">Reference proteome</keyword>
<name>A0A853B4W9_9PSEU</name>
<organism evidence="3 4">
    <name type="scientific">Amycolatopsis endophytica</name>
    <dbReference type="NCBI Taxonomy" id="860233"/>
    <lineage>
        <taxon>Bacteria</taxon>
        <taxon>Bacillati</taxon>
        <taxon>Actinomycetota</taxon>
        <taxon>Actinomycetes</taxon>
        <taxon>Pseudonocardiales</taxon>
        <taxon>Pseudonocardiaceae</taxon>
        <taxon>Amycolatopsis</taxon>
    </lineage>
</organism>